<feature type="transmembrane region" description="Helical" evidence="6">
    <location>
        <begin position="112"/>
        <end position="129"/>
    </location>
</feature>
<sequence length="288" mass="30993">MLATVFLFSVMNTMIKELSADYPINQIVFFRSAFALIPVGIAVALNPVGLRDLRTARPWGHLWRGLFGGMAMVLSFLSFALLPLGEAVALNFAAPLFLTALSVPLLAEKVGVHRWSAVAVGFVGVLVMARPGADVLNLGALVALAAAFFQALAMIMVRQLGRSESPNATVTYFTLLTTILCGGTLPFWWRTPDNGHDLWLLIGCGLIGGVAQLLMTRAYMAAPASVIAPFNYTSILWAVLLGWLLWSEVPTTHVIAGAAVVVASGLYILYRETVRRVPITRPAIPGDD</sequence>
<evidence type="ECO:0000256" key="4">
    <source>
        <dbReference type="ARBA" id="ARBA00022989"/>
    </source>
</evidence>
<gene>
    <name evidence="8" type="ORF">HND93_02045</name>
</gene>
<proteinExistence type="inferred from homology"/>
<reference evidence="8 9" key="1">
    <citation type="submission" date="2020-05" db="EMBL/GenBank/DDBJ databases">
        <title>Azospirillum oleiclasticum sp. nov, a nitrogen-fixing and heavy crude oil-emulsifying bacterium isolated from the crude oil of Yumen Oilfield.</title>
        <authorList>
            <person name="Wu D."/>
            <person name="Cai M."/>
            <person name="Zhang X."/>
        </authorList>
    </citation>
    <scope>NUCLEOTIDE SEQUENCE [LARGE SCALE GENOMIC DNA]</scope>
    <source>
        <strain evidence="8 9">ROY-1-1-2</strain>
    </source>
</reference>
<keyword evidence="9" id="KW-1185">Reference proteome</keyword>
<accession>A0ABX2T2E0</accession>
<dbReference type="Pfam" id="PF00892">
    <property type="entry name" value="EamA"/>
    <property type="match status" value="2"/>
</dbReference>
<feature type="transmembrane region" description="Helical" evidence="6">
    <location>
        <begin position="195"/>
        <end position="214"/>
    </location>
</feature>
<organism evidence="8 9">
    <name type="scientific">Azospirillum oleiclasticum</name>
    <dbReference type="NCBI Taxonomy" id="2735135"/>
    <lineage>
        <taxon>Bacteria</taxon>
        <taxon>Pseudomonadati</taxon>
        <taxon>Pseudomonadota</taxon>
        <taxon>Alphaproteobacteria</taxon>
        <taxon>Rhodospirillales</taxon>
        <taxon>Azospirillaceae</taxon>
        <taxon>Azospirillum</taxon>
    </lineage>
</organism>
<protein>
    <submittedName>
        <fullName evidence="8">DMT family transporter</fullName>
    </submittedName>
</protein>
<evidence type="ECO:0000256" key="6">
    <source>
        <dbReference type="SAM" id="Phobius"/>
    </source>
</evidence>
<dbReference type="PANTHER" id="PTHR22911">
    <property type="entry name" value="ACYL-MALONYL CONDENSING ENZYME-RELATED"/>
    <property type="match status" value="1"/>
</dbReference>
<evidence type="ECO:0000256" key="2">
    <source>
        <dbReference type="ARBA" id="ARBA00009853"/>
    </source>
</evidence>
<dbReference type="PANTHER" id="PTHR22911:SF6">
    <property type="entry name" value="SOLUTE CARRIER FAMILY 35 MEMBER G1"/>
    <property type="match status" value="1"/>
</dbReference>
<dbReference type="SUPFAM" id="SSF103481">
    <property type="entry name" value="Multidrug resistance efflux transporter EmrE"/>
    <property type="match status" value="2"/>
</dbReference>
<feature type="transmembrane region" description="Helical" evidence="6">
    <location>
        <begin position="88"/>
        <end position="107"/>
    </location>
</feature>
<dbReference type="InterPro" id="IPR000620">
    <property type="entry name" value="EamA_dom"/>
</dbReference>
<evidence type="ECO:0000313" key="9">
    <source>
        <dbReference type="Proteomes" id="UP000584642"/>
    </source>
</evidence>
<keyword evidence="4 6" id="KW-1133">Transmembrane helix</keyword>
<feature type="transmembrane region" description="Helical" evidence="6">
    <location>
        <begin position="30"/>
        <end position="50"/>
    </location>
</feature>
<feature type="transmembrane region" description="Helical" evidence="6">
    <location>
        <begin position="252"/>
        <end position="270"/>
    </location>
</feature>
<feature type="transmembrane region" description="Helical" evidence="6">
    <location>
        <begin position="62"/>
        <end position="82"/>
    </location>
</feature>
<comment type="caution">
    <text evidence="8">The sequence shown here is derived from an EMBL/GenBank/DDBJ whole genome shotgun (WGS) entry which is preliminary data.</text>
</comment>
<evidence type="ECO:0000256" key="3">
    <source>
        <dbReference type="ARBA" id="ARBA00022692"/>
    </source>
</evidence>
<evidence type="ECO:0000313" key="8">
    <source>
        <dbReference type="EMBL" id="NYZ18480.1"/>
    </source>
</evidence>
<feature type="domain" description="EamA" evidence="7">
    <location>
        <begin position="138"/>
        <end position="268"/>
    </location>
</feature>
<comment type="subcellular location">
    <subcellularLocation>
        <location evidence="1">Membrane</location>
        <topology evidence="1">Multi-pass membrane protein</topology>
    </subcellularLocation>
</comment>
<evidence type="ECO:0000256" key="5">
    <source>
        <dbReference type="ARBA" id="ARBA00023136"/>
    </source>
</evidence>
<feature type="transmembrane region" description="Helical" evidence="6">
    <location>
        <begin position="169"/>
        <end position="189"/>
    </location>
</feature>
<dbReference type="InterPro" id="IPR037185">
    <property type="entry name" value="EmrE-like"/>
</dbReference>
<comment type="similarity">
    <text evidence="2">Belongs to the drug/metabolite transporter (DMT) superfamily. 10 TMS drug/metabolite exporter (DME) (TC 2.A.7.3) family.</text>
</comment>
<keyword evidence="3 6" id="KW-0812">Transmembrane</keyword>
<name>A0ABX2T2E0_9PROT</name>
<keyword evidence="5 6" id="KW-0472">Membrane</keyword>
<dbReference type="EMBL" id="JABFDB010000001">
    <property type="protein sequence ID" value="NYZ18480.1"/>
    <property type="molecule type" value="Genomic_DNA"/>
</dbReference>
<evidence type="ECO:0000256" key="1">
    <source>
        <dbReference type="ARBA" id="ARBA00004141"/>
    </source>
</evidence>
<feature type="domain" description="EamA" evidence="7">
    <location>
        <begin position="1"/>
        <end position="128"/>
    </location>
</feature>
<evidence type="ECO:0000259" key="7">
    <source>
        <dbReference type="Pfam" id="PF00892"/>
    </source>
</evidence>
<feature type="transmembrane region" description="Helical" evidence="6">
    <location>
        <begin position="226"/>
        <end position="246"/>
    </location>
</feature>
<feature type="transmembrane region" description="Helical" evidence="6">
    <location>
        <begin position="135"/>
        <end position="157"/>
    </location>
</feature>
<dbReference type="Proteomes" id="UP000584642">
    <property type="component" value="Unassembled WGS sequence"/>
</dbReference>